<dbReference type="RefSeq" id="WP_215785118.1">
    <property type="nucleotide sequence ID" value="NZ_JAHKKG010000002.1"/>
</dbReference>
<sequence>MSPLTRPKRWWLGGIVAAWIVVVAVLAVWSVGHEKATVPEQRDIALAVPDLQRAAGVVYAAAGGEGRAVVLGGLEPLKRCSVTPVRSGLGAFRNVTVHVPEGEAQEVAAAIADALPAAWEADVWDGRGGTRVSFHADAGDFIGVDMSTESTARTFSLRLSTGCRPVDGDETPARDDPATAQAPVAPAVLADTLGALGIQWRAPKVQAVTCPSGAVAASYSVGPVSRTKDLATGLRTVADGAEIVRDDDSEHAYRKDGDSIVIVPDGASVRVTVSTPCQ</sequence>
<dbReference type="EMBL" id="JAHKKG010000002">
    <property type="protein sequence ID" value="MBU2663149.1"/>
    <property type="molecule type" value="Genomic_DNA"/>
</dbReference>
<organism evidence="2 3">
    <name type="scientific">Paractinoplanes bogorensis</name>
    <dbReference type="NCBI Taxonomy" id="1610840"/>
    <lineage>
        <taxon>Bacteria</taxon>
        <taxon>Bacillati</taxon>
        <taxon>Actinomycetota</taxon>
        <taxon>Actinomycetes</taxon>
        <taxon>Micromonosporales</taxon>
        <taxon>Micromonosporaceae</taxon>
        <taxon>Paractinoplanes</taxon>
    </lineage>
</organism>
<name>A0ABS5YI48_9ACTN</name>
<feature type="transmembrane region" description="Helical" evidence="1">
    <location>
        <begin position="12"/>
        <end position="32"/>
    </location>
</feature>
<proteinExistence type="predicted"/>
<gene>
    <name evidence="2" type="ORF">KOI35_06465</name>
</gene>
<keyword evidence="3" id="KW-1185">Reference proteome</keyword>
<evidence type="ECO:0000256" key="1">
    <source>
        <dbReference type="SAM" id="Phobius"/>
    </source>
</evidence>
<protein>
    <submittedName>
        <fullName evidence="2">Uncharacterized protein</fullName>
    </submittedName>
</protein>
<dbReference type="Proteomes" id="UP001519654">
    <property type="component" value="Unassembled WGS sequence"/>
</dbReference>
<comment type="caution">
    <text evidence="2">The sequence shown here is derived from an EMBL/GenBank/DDBJ whole genome shotgun (WGS) entry which is preliminary data.</text>
</comment>
<keyword evidence="1" id="KW-1133">Transmembrane helix</keyword>
<reference evidence="2 3" key="1">
    <citation type="submission" date="2021-06" db="EMBL/GenBank/DDBJ databases">
        <title>Actinoplanes lichenicola sp. nov., and Actinoplanes ovalisporus sp. nov., isolated from lichen in Thailand.</title>
        <authorList>
            <person name="Saeng-In P."/>
            <person name="Kanchanasin P."/>
            <person name="Yuki M."/>
            <person name="Kudo T."/>
            <person name="Ohkuma M."/>
            <person name="Phongsopitanun W."/>
            <person name="Tanasupawat S."/>
        </authorList>
    </citation>
    <scope>NUCLEOTIDE SEQUENCE [LARGE SCALE GENOMIC DNA]</scope>
    <source>
        <strain evidence="2 3">NBRC 110975</strain>
    </source>
</reference>
<evidence type="ECO:0000313" key="3">
    <source>
        <dbReference type="Proteomes" id="UP001519654"/>
    </source>
</evidence>
<keyword evidence="1" id="KW-0472">Membrane</keyword>
<accession>A0ABS5YI48</accession>
<evidence type="ECO:0000313" key="2">
    <source>
        <dbReference type="EMBL" id="MBU2663149.1"/>
    </source>
</evidence>
<keyword evidence="1" id="KW-0812">Transmembrane</keyword>